<evidence type="ECO:0000313" key="3">
    <source>
        <dbReference type="Proteomes" id="UP000324748"/>
    </source>
</evidence>
<dbReference type="EMBL" id="VSWC01000041">
    <property type="protein sequence ID" value="KAA1104258.1"/>
    <property type="molecule type" value="Genomic_DNA"/>
</dbReference>
<comment type="caution">
    <text evidence="2">The sequence shown here is derived from an EMBL/GenBank/DDBJ whole genome shotgun (WGS) entry which is preliminary data.</text>
</comment>
<dbReference type="Proteomes" id="UP000324748">
    <property type="component" value="Unassembled WGS sequence"/>
</dbReference>
<keyword evidence="3" id="KW-1185">Reference proteome</keyword>
<proteinExistence type="predicted"/>
<organism evidence="2 3">
    <name type="scientific">Puccinia graminis f. sp. tritici</name>
    <dbReference type="NCBI Taxonomy" id="56615"/>
    <lineage>
        <taxon>Eukaryota</taxon>
        <taxon>Fungi</taxon>
        <taxon>Dikarya</taxon>
        <taxon>Basidiomycota</taxon>
        <taxon>Pucciniomycotina</taxon>
        <taxon>Pucciniomycetes</taxon>
        <taxon>Pucciniales</taxon>
        <taxon>Pucciniaceae</taxon>
        <taxon>Puccinia</taxon>
    </lineage>
</organism>
<accession>A0A5B0PUJ4</accession>
<feature type="compositionally biased region" description="Polar residues" evidence="1">
    <location>
        <begin position="51"/>
        <end position="60"/>
    </location>
</feature>
<gene>
    <name evidence="2" type="ORF">PGT21_016811</name>
</gene>
<reference evidence="2 3" key="1">
    <citation type="submission" date="2019-05" db="EMBL/GenBank/DDBJ databases">
        <title>Emergence of the Ug99 lineage of the wheat stem rust pathogen through somatic hybridization.</title>
        <authorList>
            <person name="Li F."/>
            <person name="Upadhyaya N.M."/>
            <person name="Sperschneider J."/>
            <person name="Matny O."/>
            <person name="Nguyen-Phuc H."/>
            <person name="Mago R."/>
            <person name="Raley C."/>
            <person name="Miller M.E."/>
            <person name="Silverstein K.A.T."/>
            <person name="Henningsen E."/>
            <person name="Hirsch C.D."/>
            <person name="Visser B."/>
            <person name="Pretorius Z.A."/>
            <person name="Steffenson B.J."/>
            <person name="Schwessinger B."/>
            <person name="Dodds P.N."/>
            <person name="Figueroa M."/>
        </authorList>
    </citation>
    <scope>NUCLEOTIDE SEQUENCE [LARGE SCALE GENOMIC DNA]</scope>
    <source>
        <strain evidence="2">21-0</strain>
    </source>
</reference>
<protein>
    <submittedName>
        <fullName evidence="2">Uncharacterized protein</fullName>
    </submittedName>
</protein>
<evidence type="ECO:0000313" key="2">
    <source>
        <dbReference type="EMBL" id="KAA1104258.1"/>
    </source>
</evidence>
<name>A0A5B0PUJ4_PUCGR</name>
<feature type="region of interest" description="Disordered" evidence="1">
    <location>
        <begin position="36"/>
        <end position="71"/>
    </location>
</feature>
<dbReference type="AlphaFoldDB" id="A0A5B0PUJ4"/>
<evidence type="ECO:0000256" key="1">
    <source>
        <dbReference type="SAM" id="MobiDB-lite"/>
    </source>
</evidence>
<sequence length="122" mass="12990">MPHGDKTAASLVFHVKGGQVDYAGSATEFEFDPTELLDDLTTEESKPGLQAKSSSSTSRPQLPELSKTMELEDICVEGDGRLIETEKIQEGRVSGSTYLSYLNAAALGRSLSPSTTGASHNL</sequence>